<sequence>MKYNSVFDIIGPVMIGPSSSHTAGSVKIGQTARNLFKQQPDKVDIYLYGSFKETYKGHKTDVALIGGVLGFSTEDSRIKNAYEEAEKANMHVKIIEMPEEKSHPNTAILHLFKGDDTLMVEAVSIGGGMIQVVSINDYPISLSGNLHSLLVFHKDSFGTIANVTSILKDEALNIGTMNVSRKEVGQTALMTIEIDSKCDESTVKRIEQVEGVERVIELKGKEV</sequence>
<dbReference type="InterPro" id="IPR051318">
    <property type="entry name" value="Fe-S_L-Ser"/>
</dbReference>
<dbReference type="Gene3D" id="3.30.70.260">
    <property type="match status" value="1"/>
</dbReference>
<evidence type="ECO:0000256" key="6">
    <source>
        <dbReference type="ARBA" id="ARBA00022723"/>
    </source>
</evidence>
<dbReference type="InterPro" id="IPR029009">
    <property type="entry name" value="ASB_dom_sf"/>
</dbReference>
<feature type="domain" description="ACT" evidence="13">
    <location>
        <begin position="148"/>
        <end position="223"/>
    </location>
</feature>
<reference evidence="15" key="1">
    <citation type="submission" date="2017-09" db="EMBL/GenBank/DDBJ databases">
        <title>Bacterial strain isolated from the female urinary microbiota.</title>
        <authorList>
            <person name="Thomas-White K."/>
            <person name="Kumar N."/>
            <person name="Forster S."/>
            <person name="Putonti C."/>
            <person name="Lawley T."/>
            <person name="Wolfe A.J."/>
        </authorList>
    </citation>
    <scope>NUCLEOTIDE SEQUENCE [LARGE SCALE GENOMIC DNA]</scope>
    <source>
        <strain evidence="15">UMB0959</strain>
    </source>
</reference>
<dbReference type="KEGG" id="nmy:CJ229_000415"/>
<evidence type="ECO:0000256" key="4">
    <source>
        <dbReference type="ARBA" id="ARBA00022432"/>
    </source>
</evidence>
<dbReference type="GO" id="GO:0046872">
    <property type="term" value="F:metal ion binding"/>
    <property type="evidence" value="ECO:0007669"/>
    <property type="project" value="UniProtKB-UniRule"/>
</dbReference>
<dbReference type="SUPFAM" id="SSF55021">
    <property type="entry name" value="ACT-like"/>
    <property type="match status" value="1"/>
</dbReference>
<keyword evidence="4 11" id="KW-0312">Gluconeogenesis</keyword>
<dbReference type="InterPro" id="IPR054480">
    <property type="entry name" value="AHAS_small-like_ACT"/>
</dbReference>
<dbReference type="FunFam" id="3.30.70.260:FF:000008">
    <property type="entry name" value="D-3-phosphoglycerate dehydrogenase, chloroplastic"/>
    <property type="match status" value="1"/>
</dbReference>
<dbReference type="InterPro" id="IPR005131">
    <property type="entry name" value="Ser_deHydtase_bsu"/>
</dbReference>
<accession>A0AAF0YM29</accession>
<protein>
    <recommendedName>
        <fullName evidence="11">L-serine deaminase</fullName>
    </recommendedName>
</protein>
<keyword evidence="7 11" id="KW-0408">Iron</keyword>
<evidence type="ECO:0000256" key="7">
    <source>
        <dbReference type="ARBA" id="ARBA00023004"/>
    </source>
</evidence>
<keyword evidence="6 11" id="KW-0479">Metal-binding</keyword>
<evidence type="ECO:0000259" key="13">
    <source>
        <dbReference type="PROSITE" id="PS51671"/>
    </source>
</evidence>
<evidence type="ECO:0000313" key="14">
    <source>
        <dbReference type="EMBL" id="WOS96239.1"/>
    </source>
</evidence>
<dbReference type="InterPro" id="IPR045865">
    <property type="entry name" value="ACT-like_dom_sf"/>
</dbReference>
<keyword evidence="15" id="KW-1185">Reference proteome</keyword>
<dbReference type="InterPro" id="IPR004643">
    <property type="entry name" value="Fe-S_L-Ser_bsu"/>
</dbReference>
<evidence type="ECO:0000256" key="3">
    <source>
        <dbReference type="ARBA" id="ARBA00008636"/>
    </source>
</evidence>
<name>A0AAF0YM29_9STAP</name>
<dbReference type="PIRSF" id="PIRSF036692">
    <property type="entry name" value="SDH_B"/>
    <property type="match status" value="1"/>
</dbReference>
<dbReference type="Pfam" id="PF03315">
    <property type="entry name" value="SDH_beta"/>
    <property type="match status" value="1"/>
</dbReference>
<evidence type="ECO:0000256" key="2">
    <source>
        <dbReference type="ARBA" id="ARBA00004742"/>
    </source>
</evidence>
<dbReference type="NCBIfam" id="TIGR00719">
    <property type="entry name" value="sda_beta"/>
    <property type="match status" value="1"/>
</dbReference>
<dbReference type="PANTHER" id="PTHR30182:SF12">
    <property type="entry name" value="L-SERINE DEHYDRATASE, BETA CHAIN-RELATED"/>
    <property type="match status" value="1"/>
</dbReference>
<evidence type="ECO:0000256" key="1">
    <source>
        <dbReference type="ARBA" id="ARBA00001966"/>
    </source>
</evidence>
<gene>
    <name evidence="14" type="primary">sdaAB</name>
    <name evidence="14" type="ORF">CJ229_000415</name>
</gene>
<evidence type="ECO:0000313" key="15">
    <source>
        <dbReference type="Proteomes" id="UP000243626"/>
    </source>
</evidence>
<dbReference type="Pfam" id="PF22629">
    <property type="entry name" value="ACT_AHAS_ss"/>
    <property type="match status" value="1"/>
</dbReference>
<comment type="similarity">
    <text evidence="3 11 12">Belongs to the iron-sulfur dependent L-serine dehydratase family.</text>
</comment>
<dbReference type="InterPro" id="IPR002912">
    <property type="entry name" value="ACT_dom"/>
</dbReference>
<evidence type="ECO:0000256" key="10">
    <source>
        <dbReference type="ARBA" id="ARBA00049406"/>
    </source>
</evidence>
<dbReference type="GO" id="GO:0006094">
    <property type="term" value="P:gluconeogenesis"/>
    <property type="evidence" value="ECO:0007669"/>
    <property type="project" value="UniProtKB-UniRule"/>
</dbReference>
<dbReference type="CDD" id="cd04903">
    <property type="entry name" value="ACT_LSD"/>
    <property type="match status" value="1"/>
</dbReference>
<proteinExistence type="inferred from homology"/>
<comment type="cofactor">
    <cofactor evidence="1 12">
        <name>[4Fe-4S] cluster</name>
        <dbReference type="ChEBI" id="CHEBI:49883"/>
    </cofactor>
</comment>
<dbReference type="Proteomes" id="UP000243626">
    <property type="component" value="Chromosome"/>
</dbReference>
<evidence type="ECO:0000256" key="5">
    <source>
        <dbReference type="ARBA" id="ARBA00022485"/>
    </source>
</evidence>
<evidence type="ECO:0000256" key="11">
    <source>
        <dbReference type="PIRNR" id="PIRNR036692"/>
    </source>
</evidence>
<organism evidence="14 15">
    <name type="scientific">Nosocomiicoccus massiliensis</name>
    <dbReference type="NCBI Taxonomy" id="1232430"/>
    <lineage>
        <taxon>Bacteria</taxon>
        <taxon>Bacillati</taxon>
        <taxon>Bacillota</taxon>
        <taxon>Bacilli</taxon>
        <taxon>Bacillales</taxon>
        <taxon>Staphylococcaceae</taxon>
        <taxon>Nosocomiicoccus</taxon>
    </lineage>
</organism>
<dbReference type="Gene3D" id="3.30.1330.90">
    <property type="entry name" value="D-3-phosphoglycerate dehydrogenase, domain 3"/>
    <property type="match status" value="1"/>
</dbReference>
<dbReference type="PROSITE" id="PS51671">
    <property type="entry name" value="ACT"/>
    <property type="match status" value="1"/>
</dbReference>
<keyword evidence="8 11" id="KW-0411">Iron-sulfur</keyword>
<dbReference type="SUPFAM" id="SSF143548">
    <property type="entry name" value="Serine metabolism enzymes domain"/>
    <property type="match status" value="1"/>
</dbReference>
<evidence type="ECO:0000256" key="8">
    <source>
        <dbReference type="ARBA" id="ARBA00023014"/>
    </source>
</evidence>
<comment type="pathway">
    <text evidence="2 11">Carbohydrate biosynthesis; gluconeogenesis.</text>
</comment>
<keyword evidence="9 11" id="KW-0456">Lyase</keyword>
<dbReference type="EMBL" id="CP136964">
    <property type="protein sequence ID" value="WOS96239.1"/>
    <property type="molecule type" value="Genomic_DNA"/>
</dbReference>
<evidence type="ECO:0000256" key="12">
    <source>
        <dbReference type="RuleBase" id="RU366059"/>
    </source>
</evidence>
<comment type="catalytic activity">
    <reaction evidence="10 11 12">
        <text>L-serine = pyruvate + NH4(+)</text>
        <dbReference type="Rhea" id="RHEA:19169"/>
        <dbReference type="ChEBI" id="CHEBI:15361"/>
        <dbReference type="ChEBI" id="CHEBI:28938"/>
        <dbReference type="ChEBI" id="CHEBI:33384"/>
        <dbReference type="EC" id="4.3.1.17"/>
    </reaction>
</comment>
<dbReference type="RefSeq" id="WP_102167270.1">
    <property type="nucleotide sequence ID" value="NZ_CP136964.1"/>
</dbReference>
<dbReference type="GO" id="GO:0051539">
    <property type="term" value="F:4 iron, 4 sulfur cluster binding"/>
    <property type="evidence" value="ECO:0007669"/>
    <property type="project" value="UniProtKB-UniRule"/>
</dbReference>
<keyword evidence="5 11" id="KW-0004">4Fe-4S</keyword>
<evidence type="ECO:0000256" key="9">
    <source>
        <dbReference type="ARBA" id="ARBA00023239"/>
    </source>
</evidence>
<dbReference type="GO" id="GO:0003941">
    <property type="term" value="F:L-serine ammonia-lyase activity"/>
    <property type="evidence" value="ECO:0007669"/>
    <property type="project" value="UniProtKB-UniRule"/>
</dbReference>
<dbReference type="PANTHER" id="PTHR30182">
    <property type="entry name" value="L-SERINE DEHYDRATASE"/>
    <property type="match status" value="1"/>
</dbReference>
<dbReference type="AlphaFoldDB" id="A0AAF0YM29"/>